<keyword evidence="12 15" id="KW-0460">Magnesium</keyword>
<evidence type="ECO:0000256" key="10">
    <source>
        <dbReference type="ARBA" id="ARBA00022726"/>
    </source>
</evidence>
<keyword evidence="9 15" id="KW-0479">Metal-binding</keyword>
<dbReference type="InterPro" id="IPR000836">
    <property type="entry name" value="PRTase_dom"/>
</dbReference>
<dbReference type="InterPro" id="IPR050408">
    <property type="entry name" value="HGPRT"/>
</dbReference>
<keyword evidence="10 15" id="KW-0660">Purine salvage</keyword>
<name>A0A7M3MHD0_9BACT</name>
<keyword evidence="11 15" id="KW-0547">Nucleotide-binding</keyword>
<evidence type="ECO:0000256" key="13">
    <source>
        <dbReference type="ARBA" id="ARBA00048811"/>
    </source>
</evidence>
<keyword evidence="7 15" id="KW-0328">Glycosyltransferase</keyword>
<evidence type="ECO:0000256" key="14">
    <source>
        <dbReference type="ARBA" id="ARBA00049402"/>
    </source>
</evidence>
<evidence type="ECO:0000256" key="8">
    <source>
        <dbReference type="ARBA" id="ARBA00022679"/>
    </source>
</evidence>
<organism evidence="17 18">
    <name type="scientific">Oceanidesulfovibrio indonesiensis</name>
    <dbReference type="NCBI Taxonomy" id="54767"/>
    <lineage>
        <taxon>Bacteria</taxon>
        <taxon>Pseudomonadati</taxon>
        <taxon>Thermodesulfobacteriota</taxon>
        <taxon>Desulfovibrionia</taxon>
        <taxon>Desulfovibrionales</taxon>
        <taxon>Desulfovibrionaceae</taxon>
        <taxon>Oceanidesulfovibrio</taxon>
    </lineage>
</organism>
<dbReference type="FunFam" id="3.40.50.2020:FF:000006">
    <property type="entry name" value="Hypoxanthine phosphoribosyltransferase"/>
    <property type="match status" value="1"/>
</dbReference>
<proteinExistence type="inferred from homology"/>
<keyword evidence="6 15" id="KW-0963">Cytoplasm</keyword>
<dbReference type="GO" id="GO:0032264">
    <property type="term" value="P:IMP salvage"/>
    <property type="evidence" value="ECO:0007669"/>
    <property type="project" value="UniProtKB-UniPathway"/>
</dbReference>
<evidence type="ECO:0000256" key="2">
    <source>
        <dbReference type="ARBA" id="ARBA00004496"/>
    </source>
</evidence>
<comment type="catalytic activity">
    <reaction evidence="13">
        <text>GMP + diphosphate = guanine + 5-phospho-alpha-D-ribose 1-diphosphate</text>
        <dbReference type="Rhea" id="RHEA:25424"/>
        <dbReference type="ChEBI" id="CHEBI:16235"/>
        <dbReference type="ChEBI" id="CHEBI:33019"/>
        <dbReference type="ChEBI" id="CHEBI:58017"/>
        <dbReference type="ChEBI" id="CHEBI:58115"/>
        <dbReference type="EC" id="2.4.2.8"/>
    </reaction>
    <physiologicalReaction direction="right-to-left" evidence="13">
        <dbReference type="Rhea" id="RHEA:25426"/>
    </physiologicalReaction>
</comment>
<keyword evidence="18" id="KW-1185">Reference proteome</keyword>
<evidence type="ECO:0000256" key="1">
    <source>
        <dbReference type="ARBA" id="ARBA00001946"/>
    </source>
</evidence>
<comment type="catalytic activity">
    <reaction evidence="14">
        <text>IMP + diphosphate = hypoxanthine + 5-phospho-alpha-D-ribose 1-diphosphate</text>
        <dbReference type="Rhea" id="RHEA:17973"/>
        <dbReference type="ChEBI" id="CHEBI:17368"/>
        <dbReference type="ChEBI" id="CHEBI:33019"/>
        <dbReference type="ChEBI" id="CHEBI:58017"/>
        <dbReference type="ChEBI" id="CHEBI:58053"/>
        <dbReference type="EC" id="2.4.2.8"/>
    </reaction>
    <physiologicalReaction direction="right-to-left" evidence="14">
        <dbReference type="Rhea" id="RHEA:17975"/>
    </physiologicalReaction>
</comment>
<evidence type="ECO:0000256" key="15">
    <source>
        <dbReference type="RuleBase" id="RU364099"/>
    </source>
</evidence>
<protein>
    <recommendedName>
        <fullName evidence="5 15">Hypoxanthine phosphoribosyltransferase</fullName>
        <ecNumber evidence="5 15">2.4.2.8</ecNumber>
    </recommendedName>
</protein>
<dbReference type="GO" id="GO:0004422">
    <property type="term" value="F:hypoxanthine phosphoribosyltransferase activity"/>
    <property type="evidence" value="ECO:0007669"/>
    <property type="project" value="InterPro"/>
</dbReference>
<dbReference type="EC" id="2.4.2.8" evidence="5 15"/>
<dbReference type="GO" id="GO:0052657">
    <property type="term" value="F:guanine phosphoribosyltransferase activity"/>
    <property type="evidence" value="ECO:0007669"/>
    <property type="project" value="UniProtKB-ARBA"/>
</dbReference>
<gene>
    <name evidence="17" type="primary">hpt</name>
    <name evidence="17" type="ORF">DPQ33_06680</name>
</gene>
<dbReference type="GO" id="GO:0005829">
    <property type="term" value="C:cytosol"/>
    <property type="evidence" value="ECO:0007669"/>
    <property type="project" value="TreeGrafter"/>
</dbReference>
<keyword evidence="8 15" id="KW-0808">Transferase</keyword>
<comment type="pathway">
    <text evidence="3 15">Purine metabolism; IMP biosynthesis via salvage pathway; IMP from hypoxanthine: step 1/1.</text>
</comment>
<dbReference type="InterPro" id="IPR029057">
    <property type="entry name" value="PRTase-like"/>
</dbReference>
<dbReference type="GO" id="GO:0000166">
    <property type="term" value="F:nucleotide binding"/>
    <property type="evidence" value="ECO:0007669"/>
    <property type="project" value="UniProtKB-KW"/>
</dbReference>
<evidence type="ECO:0000259" key="16">
    <source>
        <dbReference type="Pfam" id="PF00156"/>
    </source>
</evidence>
<evidence type="ECO:0000256" key="3">
    <source>
        <dbReference type="ARBA" id="ARBA00004669"/>
    </source>
</evidence>
<dbReference type="GO" id="GO:0000287">
    <property type="term" value="F:magnesium ion binding"/>
    <property type="evidence" value="ECO:0007669"/>
    <property type="project" value="TreeGrafter"/>
</dbReference>
<dbReference type="AlphaFoldDB" id="A0A7M3MHD0"/>
<dbReference type="GO" id="GO:0032263">
    <property type="term" value="P:GMP salvage"/>
    <property type="evidence" value="ECO:0007669"/>
    <property type="project" value="TreeGrafter"/>
</dbReference>
<dbReference type="EMBL" id="QMIE01000004">
    <property type="protein sequence ID" value="TVM18425.1"/>
    <property type="molecule type" value="Genomic_DNA"/>
</dbReference>
<feature type="domain" description="Phosphoribosyltransferase" evidence="16">
    <location>
        <begin position="13"/>
        <end position="158"/>
    </location>
</feature>
<dbReference type="GO" id="GO:0046100">
    <property type="term" value="P:hypoxanthine metabolic process"/>
    <property type="evidence" value="ECO:0007669"/>
    <property type="project" value="TreeGrafter"/>
</dbReference>
<evidence type="ECO:0000313" key="17">
    <source>
        <dbReference type="EMBL" id="TVM18425.1"/>
    </source>
</evidence>
<evidence type="ECO:0000313" key="18">
    <source>
        <dbReference type="Proteomes" id="UP000448292"/>
    </source>
</evidence>
<dbReference type="Proteomes" id="UP000448292">
    <property type="component" value="Unassembled WGS sequence"/>
</dbReference>
<comment type="subcellular location">
    <subcellularLocation>
        <location evidence="2 15">Cytoplasm</location>
    </subcellularLocation>
</comment>
<evidence type="ECO:0000256" key="11">
    <source>
        <dbReference type="ARBA" id="ARBA00022741"/>
    </source>
</evidence>
<reference evidence="17 18" key="1">
    <citation type="submission" date="2018-06" db="EMBL/GenBank/DDBJ databases">
        <title>Complete genome of Desulfovibrio indonesiensis P37SLT.</title>
        <authorList>
            <person name="Crispim J.S."/>
            <person name="Vidigal P.M.P."/>
            <person name="Silva L.C.F."/>
            <person name="Laguardia C.N."/>
            <person name="Araujo L.C."/>
            <person name="Dias R.S."/>
            <person name="Sousa M.P."/>
            <person name="Paula S.O."/>
            <person name="Silva C."/>
        </authorList>
    </citation>
    <scope>NUCLEOTIDE SEQUENCE [LARGE SCALE GENOMIC DNA]</scope>
    <source>
        <strain evidence="17 18">P37SLT</strain>
    </source>
</reference>
<sequence length="176" mass="19532">MTNSKLTPVIDAEQIRRRVMELGREIGEHYQGKTIHIICVLKGGFIFAADLMRALPVSPTIDFVRLASYGGGTESSGNVKFLADLSEDITDRHVLVVDDIIDTGHSMRALLDHLAGMHPASLELCVLIDKRERRVCPVSVEYVAFEFPGGFLVGYGMDHAELYRNLDALYVLDPSE</sequence>
<dbReference type="NCBIfam" id="TIGR01203">
    <property type="entry name" value="HGPRTase"/>
    <property type="match status" value="1"/>
</dbReference>
<dbReference type="SUPFAM" id="SSF53271">
    <property type="entry name" value="PRTase-like"/>
    <property type="match status" value="1"/>
</dbReference>
<evidence type="ECO:0000256" key="6">
    <source>
        <dbReference type="ARBA" id="ARBA00022490"/>
    </source>
</evidence>
<evidence type="ECO:0000256" key="9">
    <source>
        <dbReference type="ARBA" id="ARBA00022723"/>
    </source>
</evidence>
<dbReference type="PANTHER" id="PTHR43340">
    <property type="entry name" value="HYPOXANTHINE-GUANINE PHOSPHORIBOSYLTRANSFERASE"/>
    <property type="match status" value="1"/>
</dbReference>
<dbReference type="Gene3D" id="3.40.50.2020">
    <property type="match status" value="1"/>
</dbReference>
<comment type="caution">
    <text evidence="17">The sequence shown here is derived from an EMBL/GenBank/DDBJ whole genome shotgun (WGS) entry which is preliminary data.</text>
</comment>
<evidence type="ECO:0000256" key="4">
    <source>
        <dbReference type="ARBA" id="ARBA00008391"/>
    </source>
</evidence>
<accession>A0A7M3MHD0</accession>
<dbReference type="CDD" id="cd06223">
    <property type="entry name" value="PRTases_typeI"/>
    <property type="match status" value="1"/>
</dbReference>
<dbReference type="UniPathway" id="UPA00591">
    <property type="reaction ID" value="UER00648"/>
</dbReference>
<dbReference type="OrthoDB" id="9802824at2"/>
<comment type="similarity">
    <text evidence="4 15">Belongs to the purine/pyrimidine phosphoribosyltransferase family.</text>
</comment>
<dbReference type="InterPro" id="IPR005904">
    <property type="entry name" value="Hxn_phspho_trans"/>
</dbReference>
<dbReference type="RefSeq" id="WP_144302430.1">
    <property type="nucleotide sequence ID" value="NZ_QMIE01000004.1"/>
</dbReference>
<dbReference type="PANTHER" id="PTHR43340:SF1">
    <property type="entry name" value="HYPOXANTHINE PHOSPHORIBOSYLTRANSFERASE"/>
    <property type="match status" value="1"/>
</dbReference>
<evidence type="ECO:0000256" key="12">
    <source>
        <dbReference type="ARBA" id="ARBA00022842"/>
    </source>
</evidence>
<dbReference type="GO" id="GO:0006178">
    <property type="term" value="P:guanine salvage"/>
    <property type="evidence" value="ECO:0007669"/>
    <property type="project" value="TreeGrafter"/>
</dbReference>
<evidence type="ECO:0000256" key="7">
    <source>
        <dbReference type="ARBA" id="ARBA00022676"/>
    </source>
</evidence>
<dbReference type="GO" id="GO:0006166">
    <property type="term" value="P:purine ribonucleoside salvage"/>
    <property type="evidence" value="ECO:0007669"/>
    <property type="project" value="UniProtKB-KW"/>
</dbReference>
<dbReference type="Pfam" id="PF00156">
    <property type="entry name" value="Pribosyltran"/>
    <property type="match status" value="1"/>
</dbReference>
<comment type="cofactor">
    <cofactor evidence="1 15">
        <name>Mg(2+)</name>
        <dbReference type="ChEBI" id="CHEBI:18420"/>
    </cofactor>
</comment>
<evidence type="ECO:0000256" key="5">
    <source>
        <dbReference type="ARBA" id="ARBA00011895"/>
    </source>
</evidence>